<evidence type="ECO:0000313" key="4">
    <source>
        <dbReference type="Proteomes" id="UP000313390"/>
    </source>
</evidence>
<organism evidence="3 4">
    <name type="scientific">Brucella pecoris</name>
    <dbReference type="NCBI Taxonomy" id="867683"/>
    <lineage>
        <taxon>Bacteria</taxon>
        <taxon>Pseudomonadati</taxon>
        <taxon>Pseudomonadota</taxon>
        <taxon>Alphaproteobacteria</taxon>
        <taxon>Hyphomicrobiales</taxon>
        <taxon>Brucellaceae</taxon>
        <taxon>Brucella/Ochrobactrum group</taxon>
        <taxon>Brucella</taxon>
    </lineage>
</organism>
<sequence>MERADKSKNVKGLSASLFHVLVYDLYAFLFGGLTEYRKVFIMKNAGIGTFMLTILASGGAMAQSAPQISPEDLYKAATNQLGIVEYCKDKGFATQEDIDGQQSIMKLMQAPADKAGLDATLEAGKKGVVQSMGQETDVEEFAKTSGKSVEPFCQQITTAIKQSAAQIQK</sequence>
<dbReference type="Proteomes" id="UP000553980">
    <property type="component" value="Unassembled WGS sequence"/>
</dbReference>
<reference evidence="3" key="2">
    <citation type="submission" date="2019-06" db="EMBL/GenBank/DDBJ databases">
        <authorList>
            <person name="Hu M."/>
        </authorList>
    </citation>
    <scope>NUCLEOTIDE SEQUENCE</scope>
    <source>
        <strain evidence="3">08RB2639</strain>
    </source>
</reference>
<dbReference type="RefSeq" id="WP_140020980.1">
    <property type="nucleotide sequence ID" value="NZ_JACIEX010000006.1"/>
</dbReference>
<feature type="transmembrane region" description="Helical" evidence="1">
    <location>
        <begin position="12"/>
        <end position="33"/>
    </location>
</feature>
<keyword evidence="1" id="KW-1133">Transmembrane helix</keyword>
<accession>A0A5C5CMT2</accession>
<name>A0A5C5CMT2_9HYPH</name>
<dbReference type="AlphaFoldDB" id="A0A5C5CMT2"/>
<reference evidence="3 4" key="1">
    <citation type="journal article" date="2011" name="Int. J. Syst. Evol. Microbiol.">
        <title>Ochrobactrum pecoris sp. nov., isolated from farm animals.</title>
        <authorList>
            <person name="Kampfer P."/>
            <person name="Huber B."/>
            <person name="Busse H.J."/>
            <person name="Scholz H.C."/>
            <person name="Tomaso H."/>
            <person name="Hotzel H."/>
            <person name="Melzer F."/>
        </authorList>
    </citation>
    <scope>NUCLEOTIDE SEQUENCE [LARGE SCALE GENOMIC DNA]</scope>
    <source>
        <strain evidence="3 4">08RB2639</strain>
    </source>
</reference>
<keyword evidence="1" id="KW-0812">Transmembrane</keyword>
<dbReference type="Proteomes" id="UP000313390">
    <property type="component" value="Unassembled WGS sequence"/>
</dbReference>
<protein>
    <submittedName>
        <fullName evidence="3">Uncharacterized protein</fullName>
    </submittedName>
</protein>
<keyword evidence="5" id="KW-1185">Reference proteome</keyword>
<dbReference type="EMBL" id="JACIEX010000006">
    <property type="protein sequence ID" value="MBB4094551.1"/>
    <property type="molecule type" value="Genomic_DNA"/>
</dbReference>
<proteinExistence type="predicted"/>
<evidence type="ECO:0000313" key="3">
    <source>
        <dbReference type="EMBL" id="TNV12201.1"/>
    </source>
</evidence>
<evidence type="ECO:0000256" key="1">
    <source>
        <dbReference type="SAM" id="Phobius"/>
    </source>
</evidence>
<evidence type="ECO:0000313" key="5">
    <source>
        <dbReference type="Proteomes" id="UP000553980"/>
    </source>
</evidence>
<gene>
    <name evidence="3" type="ORF">FIB18_12250</name>
    <name evidence="2" type="ORF">GGQ79_003082</name>
</gene>
<dbReference type="OrthoDB" id="7691610at2"/>
<evidence type="ECO:0000313" key="2">
    <source>
        <dbReference type="EMBL" id="MBB4094551.1"/>
    </source>
</evidence>
<dbReference type="EMBL" id="VEWK01000005">
    <property type="protein sequence ID" value="TNV12201.1"/>
    <property type="molecule type" value="Genomic_DNA"/>
</dbReference>
<reference evidence="2 5" key="3">
    <citation type="submission" date="2020-08" db="EMBL/GenBank/DDBJ databases">
        <title>Genomic Encyclopedia of Type Strains, Phase IV (KMG-IV): sequencing the most valuable type-strain genomes for metagenomic binning, comparative biology and taxonomic classification.</title>
        <authorList>
            <person name="Goeker M."/>
        </authorList>
    </citation>
    <scope>NUCLEOTIDE SEQUENCE [LARGE SCALE GENOMIC DNA]</scope>
    <source>
        <strain evidence="2 5">DSM 23868</strain>
    </source>
</reference>
<keyword evidence="1" id="KW-0472">Membrane</keyword>
<comment type="caution">
    <text evidence="3">The sequence shown here is derived from an EMBL/GenBank/DDBJ whole genome shotgun (WGS) entry which is preliminary data.</text>
</comment>